<organism evidence="2 3">
    <name type="scientific">Primorskyibacter flagellatus</name>
    <dbReference type="NCBI Taxonomy" id="1387277"/>
    <lineage>
        <taxon>Bacteria</taxon>
        <taxon>Pseudomonadati</taxon>
        <taxon>Pseudomonadota</taxon>
        <taxon>Alphaproteobacteria</taxon>
        <taxon>Rhodobacterales</taxon>
        <taxon>Roseobacteraceae</taxon>
        <taxon>Primorskyibacter</taxon>
    </lineage>
</organism>
<dbReference type="InterPro" id="IPR023214">
    <property type="entry name" value="HAD_sf"/>
</dbReference>
<dbReference type="InterPro" id="IPR056782">
    <property type="entry name" value="HAD_PNKP"/>
</dbReference>
<evidence type="ECO:0000313" key="3">
    <source>
        <dbReference type="Proteomes" id="UP000612855"/>
    </source>
</evidence>
<comment type="caution">
    <text evidence="2">The sequence shown here is derived from an EMBL/GenBank/DDBJ whole genome shotgun (WGS) entry which is preliminary data.</text>
</comment>
<dbReference type="Proteomes" id="UP000612855">
    <property type="component" value="Unassembled WGS sequence"/>
</dbReference>
<dbReference type="AlphaFoldDB" id="A0A917EEK6"/>
<reference evidence="3" key="1">
    <citation type="journal article" date="2019" name="Int. J. Syst. Evol. Microbiol.">
        <title>The Global Catalogue of Microorganisms (GCM) 10K type strain sequencing project: providing services to taxonomists for standard genome sequencing and annotation.</title>
        <authorList>
            <consortium name="The Broad Institute Genomics Platform"/>
            <consortium name="The Broad Institute Genome Sequencing Center for Infectious Disease"/>
            <person name="Wu L."/>
            <person name="Ma J."/>
        </authorList>
    </citation>
    <scope>NUCLEOTIDE SEQUENCE [LARGE SCALE GENOMIC DNA]</scope>
    <source>
        <strain evidence="3">CGMCC 1.12664</strain>
    </source>
</reference>
<feature type="domain" description="Polynucleotide kinase PNKP phosphatase" evidence="1">
    <location>
        <begin position="2"/>
        <end position="142"/>
    </location>
</feature>
<dbReference type="Pfam" id="PF25109">
    <property type="entry name" value="HAD_PNKP"/>
    <property type="match status" value="1"/>
</dbReference>
<proteinExistence type="predicted"/>
<dbReference type="Gene3D" id="3.40.50.1000">
    <property type="entry name" value="HAD superfamily/HAD-like"/>
    <property type="match status" value="1"/>
</dbReference>
<evidence type="ECO:0000313" key="2">
    <source>
        <dbReference type="EMBL" id="GGE30403.1"/>
    </source>
</evidence>
<dbReference type="InterPro" id="IPR036412">
    <property type="entry name" value="HAD-like_sf"/>
</dbReference>
<protein>
    <recommendedName>
        <fullName evidence="1">Polynucleotide kinase PNKP phosphatase domain-containing protein</fullName>
    </recommendedName>
</protein>
<dbReference type="SUPFAM" id="SSF56784">
    <property type="entry name" value="HAD-like"/>
    <property type="match status" value="1"/>
</dbReference>
<dbReference type="RefSeq" id="WP_188477316.1">
    <property type="nucleotide sequence ID" value="NZ_BMFJ01000001.1"/>
</dbReference>
<name>A0A917EEK6_9RHOB</name>
<gene>
    <name evidence="2" type="ORF">GCM10011360_18020</name>
</gene>
<keyword evidence="3" id="KW-1185">Reference proteome</keyword>
<accession>A0A917EEK6</accession>
<sequence>MIVFDLDGTLADPKFREHYVRRPVGQKDWDRFHAEAARDLPKAWIVRAYLAFEATGHEVQIWTGRDEKYRQSTLEWLAKQGIHSPELKMRQTGDHTPDDEMKSAWADEADRHVQLVFEDRQRVVDMWRSRGVTCCQVAPGDF</sequence>
<dbReference type="EMBL" id="BMFJ01000001">
    <property type="protein sequence ID" value="GGE30403.1"/>
    <property type="molecule type" value="Genomic_DNA"/>
</dbReference>
<evidence type="ECO:0000259" key="1">
    <source>
        <dbReference type="Pfam" id="PF25109"/>
    </source>
</evidence>